<reference evidence="1" key="1">
    <citation type="submission" date="2021-06" db="EMBL/GenBank/DDBJ databases">
        <authorList>
            <person name="Kallberg Y."/>
            <person name="Tangrot J."/>
            <person name="Rosling A."/>
        </authorList>
    </citation>
    <scope>NUCLEOTIDE SEQUENCE</scope>
    <source>
        <strain evidence="1">CL356</strain>
    </source>
</reference>
<organism evidence="1 2">
    <name type="scientific">Acaulospora colombiana</name>
    <dbReference type="NCBI Taxonomy" id="27376"/>
    <lineage>
        <taxon>Eukaryota</taxon>
        <taxon>Fungi</taxon>
        <taxon>Fungi incertae sedis</taxon>
        <taxon>Mucoromycota</taxon>
        <taxon>Glomeromycotina</taxon>
        <taxon>Glomeromycetes</taxon>
        <taxon>Diversisporales</taxon>
        <taxon>Acaulosporaceae</taxon>
        <taxon>Acaulospora</taxon>
    </lineage>
</organism>
<comment type="caution">
    <text evidence="1">The sequence shown here is derived from an EMBL/GenBank/DDBJ whole genome shotgun (WGS) entry which is preliminary data.</text>
</comment>
<dbReference type="Proteomes" id="UP000789525">
    <property type="component" value="Unassembled WGS sequence"/>
</dbReference>
<dbReference type="EMBL" id="CAJVPT010014694">
    <property type="protein sequence ID" value="CAG8606613.1"/>
    <property type="molecule type" value="Genomic_DNA"/>
</dbReference>
<accession>A0ACA9MTM3</accession>
<evidence type="ECO:0000313" key="2">
    <source>
        <dbReference type="Proteomes" id="UP000789525"/>
    </source>
</evidence>
<evidence type="ECO:0000313" key="1">
    <source>
        <dbReference type="EMBL" id="CAG8606613.1"/>
    </source>
</evidence>
<name>A0ACA9MTM3_9GLOM</name>
<keyword evidence="2" id="KW-1185">Reference proteome</keyword>
<proteinExistence type="predicted"/>
<gene>
    <name evidence="1" type="ORF">ACOLOM_LOCUS6874</name>
</gene>
<sequence length="370" mass="42273">MDSAPPAKISFSLKSKAKPKPTTSVPTQASAFGSFDEEVDPPAPAPAKPGKGGPKPHVATQTILTKAMKKEMEEQQKVDSTVYQYDEVYDRLKEAERLAEVAREEEAKIRQPKYISNLLQAADQRKRDHLLAEEKMIQKERQMEGEEFADKEKFVTQAYKDQLAANRQEEEAQKLREGMTYFYETLLKDSEQKHAAVMAAASRPTIGPTMPASEQSLAIRPPTEAGELSDLEKARRARLEGKEVELNDDNQIVDKRALLTAGLNLAGKNTWDPLAYRQNRNQQDDKPVQTHTAVGSAASRREIDARRRKEVESQMTEEKERRVREKEKEEEEARMRAVKRKNDDEAVMSARERYLERKRRKLEEPPPEEE</sequence>
<protein>
    <submittedName>
        <fullName evidence="1">14950_t:CDS:1</fullName>
    </submittedName>
</protein>